<dbReference type="EMBL" id="JBHSSM010000014">
    <property type="protein sequence ID" value="MFC6314743.1"/>
    <property type="molecule type" value="Genomic_DNA"/>
</dbReference>
<dbReference type="PANTHER" id="PTHR10366">
    <property type="entry name" value="NAD DEPENDENT EPIMERASE/DEHYDRATASE"/>
    <property type="match status" value="1"/>
</dbReference>
<reference evidence="5" key="1">
    <citation type="journal article" date="2019" name="Int. J. Syst. Evol. Microbiol.">
        <title>The Global Catalogue of Microorganisms (GCM) 10K type strain sequencing project: providing services to taxonomists for standard genome sequencing and annotation.</title>
        <authorList>
            <consortium name="The Broad Institute Genomics Platform"/>
            <consortium name="The Broad Institute Genome Sequencing Center for Infectious Disease"/>
            <person name="Wu L."/>
            <person name="Ma J."/>
        </authorList>
    </citation>
    <scope>NUCLEOTIDE SEQUENCE [LARGE SCALE GENOMIC DNA]</scope>
    <source>
        <strain evidence="5">CCM 8897</strain>
    </source>
</reference>
<gene>
    <name evidence="4" type="ORF">ACFQHW_04070</name>
</gene>
<evidence type="ECO:0000259" key="3">
    <source>
        <dbReference type="Pfam" id="PF01370"/>
    </source>
</evidence>
<dbReference type="InterPro" id="IPR001509">
    <property type="entry name" value="Epimerase_deHydtase"/>
</dbReference>
<accession>A0ABW1UNW7</accession>
<comment type="similarity">
    <text evidence="2">Belongs to the NAD(P)-dependent epimerase/dehydratase family. Dihydroflavonol-4-reductase subfamily.</text>
</comment>
<evidence type="ECO:0000313" key="4">
    <source>
        <dbReference type="EMBL" id="MFC6314743.1"/>
    </source>
</evidence>
<organism evidence="4 5">
    <name type="scientific">Lapidilactobacillus achengensis</name>
    <dbReference type="NCBI Taxonomy" id="2486000"/>
    <lineage>
        <taxon>Bacteria</taxon>
        <taxon>Bacillati</taxon>
        <taxon>Bacillota</taxon>
        <taxon>Bacilli</taxon>
        <taxon>Lactobacillales</taxon>
        <taxon>Lactobacillaceae</taxon>
        <taxon>Lapidilactobacillus</taxon>
    </lineage>
</organism>
<dbReference type="Gene3D" id="3.40.50.720">
    <property type="entry name" value="NAD(P)-binding Rossmann-like Domain"/>
    <property type="match status" value="1"/>
</dbReference>
<evidence type="ECO:0000256" key="1">
    <source>
        <dbReference type="ARBA" id="ARBA00023002"/>
    </source>
</evidence>
<name>A0ABW1UNW7_9LACO</name>
<sequence>MKKVVVTGGSGFVASWVIKDFLDHGYQVATSVRSLAKADSIRHELKQQVAPDAIARLSFFEADLTQAAGWREGIKGSAGVIHVASPLGHGTETAAELVNVAKNGALNVLRAAKDVGVNRIVMTSSEAASTPATGSAALLDESFWTDINNPDLDPYRISKVASEQAAWTFAQENNLALTTILPGAIFGPAMSEKAMSSNEILLRLLQGQLALPRVPMEISDVRDLATLHRLAFEHDNARGKRYLAASQELTMADIATLYQTNFPELKIKVRVLPNWVTKTAAKFVPSLRTLVPMLDRRARHSTQAAESELGWTQHSPEQTVLDAAKALLALGLVQ</sequence>
<dbReference type="Pfam" id="PF01370">
    <property type="entry name" value="Epimerase"/>
    <property type="match status" value="1"/>
</dbReference>
<keyword evidence="5" id="KW-1185">Reference proteome</keyword>
<evidence type="ECO:0000256" key="2">
    <source>
        <dbReference type="ARBA" id="ARBA00023445"/>
    </source>
</evidence>
<evidence type="ECO:0000313" key="5">
    <source>
        <dbReference type="Proteomes" id="UP001596310"/>
    </source>
</evidence>
<feature type="domain" description="NAD-dependent epimerase/dehydratase" evidence="3">
    <location>
        <begin position="4"/>
        <end position="242"/>
    </location>
</feature>
<protein>
    <submittedName>
        <fullName evidence="4">NAD-dependent epimerase/dehydratase family protein</fullName>
    </submittedName>
</protein>
<proteinExistence type="inferred from homology"/>
<dbReference type="InterPro" id="IPR036291">
    <property type="entry name" value="NAD(P)-bd_dom_sf"/>
</dbReference>
<comment type="caution">
    <text evidence="4">The sequence shown here is derived from an EMBL/GenBank/DDBJ whole genome shotgun (WGS) entry which is preliminary data.</text>
</comment>
<dbReference type="Proteomes" id="UP001596310">
    <property type="component" value="Unassembled WGS sequence"/>
</dbReference>
<keyword evidence="1" id="KW-0560">Oxidoreductase</keyword>
<dbReference type="InterPro" id="IPR050425">
    <property type="entry name" value="NAD(P)_dehydrat-like"/>
</dbReference>
<dbReference type="RefSeq" id="WP_125599483.1">
    <property type="nucleotide sequence ID" value="NZ_JBHSSM010000014.1"/>
</dbReference>
<dbReference type="PANTHER" id="PTHR10366:SF564">
    <property type="entry name" value="STEROL-4-ALPHA-CARBOXYLATE 3-DEHYDROGENASE, DECARBOXYLATING"/>
    <property type="match status" value="1"/>
</dbReference>
<dbReference type="SUPFAM" id="SSF51735">
    <property type="entry name" value="NAD(P)-binding Rossmann-fold domains"/>
    <property type="match status" value="1"/>
</dbReference>